<dbReference type="InterPro" id="IPR009061">
    <property type="entry name" value="DNA-bd_dom_put_sf"/>
</dbReference>
<evidence type="ECO:0000256" key="5">
    <source>
        <dbReference type="SAM" id="Coils"/>
    </source>
</evidence>
<dbReference type="InterPro" id="IPR047057">
    <property type="entry name" value="MerR_fam"/>
</dbReference>
<name>A0A1G9T242_9FIRM</name>
<evidence type="ECO:0000313" key="8">
    <source>
        <dbReference type="Proteomes" id="UP000199068"/>
    </source>
</evidence>
<dbReference type="GO" id="GO:0003700">
    <property type="term" value="F:DNA-binding transcription factor activity"/>
    <property type="evidence" value="ECO:0007669"/>
    <property type="project" value="InterPro"/>
</dbReference>
<feature type="coiled-coil region" evidence="5">
    <location>
        <begin position="81"/>
        <end position="118"/>
    </location>
</feature>
<gene>
    <name evidence="7" type="ORF">SAMN04515677_11165</name>
</gene>
<dbReference type="GO" id="GO:0003677">
    <property type="term" value="F:DNA binding"/>
    <property type="evidence" value="ECO:0007669"/>
    <property type="project" value="UniProtKB-KW"/>
</dbReference>
<dbReference type="SUPFAM" id="SSF46955">
    <property type="entry name" value="Putative DNA-binding domain"/>
    <property type="match status" value="1"/>
</dbReference>
<keyword evidence="2" id="KW-0805">Transcription regulation</keyword>
<dbReference type="Pfam" id="PF13411">
    <property type="entry name" value="MerR_1"/>
    <property type="match status" value="1"/>
</dbReference>
<feature type="domain" description="HTH merR-type" evidence="6">
    <location>
        <begin position="4"/>
        <end position="74"/>
    </location>
</feature>
<keyword evidence="4" id="KW-0804">Transcription</keyword>
<sequence>MKNLFSIGEVSKIKEITIKALRYYHKMGILIPKYIDETTGYRYYSIEQFIYIDVIKGCRALGTSISELQEIFKECDTEKLLKFLDKKKEEAKENIKKMEEVIQNIDKLNDSVQNSRKILSNGEIEIKYFEERYIVVAPCKESGCLKELLYYSDLDKIIKEKDIQIKIEKGIIYNVSSLEEVTPIYVFSEIKEGININNYENIKILPRGNYLTLSYSKDNEDERVWKIIEYAKRNNLKVNSFIEMELFNDFFNIDSYSCQIQMLVENNHYFKE</sequence>
<dbReference type="Proteomes" id="UP000199068">
    <property type="component" value="Unassembled WGS sequence"/>
</dbReference>
<dbReference type="PANTHER" id="PTHR30204:SF69">
    <property type="entry name" value="MERR-FAMILY TRANSCRIPTIONAL REGULATOR"/>
    <property type="match status" value="1"/>
</dbReference>
<keyword evidence="8" id="KW-1185">Reference proteome</keyword>
<organism evidence="7 8">
    <name type="scientific">Romboutsia lituseburensis DSM 797</name>
    <dbReference type="NCBI Taxonomy" id="1121325"/>
    <lineage>
        <taxon>Bacteria</taxon>
        <taxon>Bacillati</taxon>
        <taxon>Bacillota</taxon>
        <taxon>Clostridia</taxon>
        <taxon>Peptostreptococcales</taxon>
        <taxon>Peptostreptococcaceae</taxon>
        <taxon>Romboutsia</taxon>
    </lineage>
</organism>
<dbReference type="PROSITE" id="PS50937">
    <property type="entry name" value="HTH_MERR_2"/>
    <property type="match status" value="1"/>
</dbReference>
<proteinExistence type="predicted"/>
<dbReference type="STRING" id="1121325.SAMN04515677_11165"/>
<keyword evidence="1" id="KW-0678">Repressor</keyword>
<dbReference type="SUPFAM" id="SSF55136">
    <property type="entry name" value="Probable bacterial effector-binding domain"/>
    <property type="match status" value="1"/>
</dbReference>
<dbReference type="Gene3D" id="1.10.1660.10">
    <property type="match status" value="1"/>
</dbReference>
<evidence type="ECO:0000313" key="7">
    <source>
        <dbReference type="EMBL" id="SDM41706.1"/>
    </source>
</evidence>
<reference evidence="7 8" key="1">
    <citation type="submission" date="2016-10" db="EMBL/GenBank/DDBJ databases">
        <authorList>
            <person name="de Groot N.N."/>
        </authorList>
    </citation>
    <scope>NUCLEOTIDE SEQUENCE [LARGE SCALE GENOMIC DNA]</scope>
    <source>
        <strain evidence="7 8">DSM 797</strain>
    </source>
</reference>
<evidence type="ECO:0000256" key="2">
    <source>
        <dbReference type="ARBA" id="ARBA00023015"/>
    </source>
</evidence>
<keyword evidence="5" id="KW-0175">Coiled coil</keyword>
<keyword evidence="3 7" id="KW-0238">DNA-binding</keyword>
<dbReference type="PANTHER" id="PTHR30204">
    <property type="entry name" value="REDOX-CYCLING DRUG-SENSING TRANSCRIPTIONAL ACTIVATOR SOXR"/>
    <property type="match status" value="1"/>
</dbReference>
<protein>
    <submittedName>
        <fullName evidence="7">DNA-binding transcriptional regulator, MerR family</fullName>
    </submittedName>
</protein>
<evidence type="ECO:0000256" key="3">
    <source>
        <dbReference type="ARBA" id="ARBA00023125"/>
    </source>
</evidence>
<evidence type="ECO:0000256" key="1">
    <source>
        <dbReference type="ARBA" id="ARBA00022491"/>
    </source>
</evidence>
<dbReference type="EMBL" id="FNGW01000011">
    <property type="protein sequence ID" value="SDM41706.1"/>
    <property type="molecule type" value="Genomic_DNA"/>
</dbReference>
<evidence type="ECO:0000256" key="4">
    <source>
        <dbReference type="ARBA" id="ARBA00023163"/>
    </source>
</evidence>
<dbReference type="InterPro" id="IPR000551">
    <property type="entry name" value="MerR-type_HTH_dom"/>
</dbReference>
<accession>A0A1G9T242</accession>
<dbReference type="SMART" id="SM00422">
    <property type="entry name" value="HTH_MERR"/>
    <property type="match status" value="1"/>
</dbReference>
<dbReference type="InterPro" id="IPR011256">
    <property type="entry name" value="Reg_factor_effector_dom_sf"/>
</dbReference>
<dbReference type="AlphaFoldDB" id="A0A1G9T242"/>
<evidence type="ECO:0000259" key="6">
    <source>
        <dbReference type="PROSITE" id="PS50937"/>
    </source>
</evidence>
<dbReference type="RefSeq" id="WP_092727471.1">
    <property type="nucleotide sequence ID" value="NZ_FNGW01000011.1"/>
</dbReference>